<keyword evidence="7" id="KW-0568">Pathogenesis-related protein</keyword>
<name>A0A218W609_PUNGR</name>
<dbReference type="Proteomes" id="UP000197138">
    <property type="component" value="Unassembled WGS sequence"/>
</dbReference>
<keyword evidence="4" id="KW-0611">Plant defense</keyword>
<gene>
    <name evidence="9" type="ORF">CDL15_Pgr004687</name>
</gene>
<dbReference type="AlphaFoldDB" id="A0A218W609"/>
<dbReference type="Pfam" id="PF03094">
    <property type="entry name" value="Mlo"/>
    <property type="match status" value="2"/>
</dbReference>
<evidence type="ECO:0000256" key="6">
    <source>
        <dbReference type="ARBA" id="ARBA00023136"/>
    </source>
</evidence>
<reference evidence="10" key="1">
    <citation type="journal article" date="2017" name="Plant J.">
        <title>The pomegranate (Punica granatum L.) genome and the genomics of punicalagin biosynthesis.</title>
        <authorList>
            <person name="Qin G."/>
            <person name="Xu C."/>
            <person name="Ming R."/>
            <person name="Tang H."/>
            <person name="Guyot R."/>
            <person name="Kramer E.M."/>
            <person name="Hu Y."/>
            <person name="Yi X."/>
            <person name="Qi Y."/>
            <person name="Xu X."/>
            <person name="Gao Z."/>
            <person name="Pan H."/>
            <person name="Jian J."/>
            <person name="Tian Y."/>
            <person name="Yue Z."/>
            <person name="Xu Y."/>
        </authorList>
    </citation>
    <scope>NUCLEOTIDE SEQUENCE [LARGE SCALE GENOMIC DNA]</scope>
    <source>
        <strain evidence="10">cv. Dabenzi</strain>
    </source>
</reference>
<keyword evidence="3" id="KW-0812">Transmembrane</keyword>
<evidence type="ECO:0000256" key="7">
    <source>
        <dbReference type="ARBA" id="ARBA00023265"/>
    </source>
</evidence>
<dbReference type="GO" id="GO:0016020">
    <property type="term" value="C:membrane"/>
    <property type="evidence" value="ECO:0007669"/>
    <property type="project" value="UniProtKB-SubCell"/>
</dbReference>
<evidence type="ECO:0008006" key="11">
    <source>
        <dbReference type="Google" id="ProtNLM"/>
    </source>
</evidence>
<evidence type="ECO:0000256" key="1">
    <source>
        <dbReference type="ARBA" id="ARBA00004141"/>
    </source>
</evidence>
<dbReference type="InterPro" id="IPR004326">
    <property type="entry name" value="Mlo"/>
</dbReference>
<dbReference type="GO" id="GO:0006952">
    <property type="term" value="P:defense response"/>
    <property type="evidence" value="ECO:0007669"/>
    <property type="project" value="UniProtKB-KW"/>
</dbReference>
<dbReference type="PANTHER" id="PTHR31942">
    <property type="entry name" value="MLO-LIKE PROTEIN 1"/>
    <property type="match status" value="1"/>
</dbReference>
<evidence type="ECO:0000313" key="10">
    <source>
        <dbReference type="Proteomes" id="UP000197138"/>
    </source>
</evidence>
<evidence type="ECO:0000313" key="9">
    <source>
        <dbReference type="EMBL" id="OWM68205.1"/>
    </source>
</evidence>
<comment type="subcellular location">
    <subcellularLocation>
        <location evidence="1">Membrane</location>
        <topology evidence="1">Multi-pass membrane protein</topology>
    </subcellularLocation>
</comment>
<organism evidence="9 10">
    <name type="scientific">Punica granatum</name>
    <name type="common">Pomegranate</name>
    <dbReference type="NCBI Taxonomy" id="22663"/>
    <lineage>
        <taxon>Eukaryota</taxon>
        <taxon>Viridiplantae</taxon>
        <taxon>Streptophyta</taxon>
        <taxon>Embryophyta</taxon>
        <taxon>Tracheophyta</taxon>
        <taxon>Spermatophyta</taxon>
        <taxon>Magnoliopsida</taxon>
        <taxon>eudicotyledons</taxon>
        <taxon>Gunneridae</taxon>
        <taxon>Pentapetalae</taxon>
        <taxon>rosids</taxon>
        <taxon>malvids</taxon>
        <taxon>Myrtales</taxon>
        <taxon>Lythraceae</taxon>
        <taxon>Punica</taxon>
    </lineage>
</organism>
<sequence length="379" mass="43714">MVFGVMSLLMGHWIEILTNICIKSSLETSRFFPCESKQLYRLEKTVLLQIPSHWNESVSKAAHMIFGKTSDCPNGKEPLVSHETLKQLHRLMFVLAFIHVSYSHISIALALTKIYSWRMWENQAKSMAKLEEQGSSTDSTGKTKVVRFSSFIFHHTSHSWNQRGVLVWLLCFSRQFWGSINRVDYMALRMGFISTHGLPLSYDFHSYMLRSMDEEFKDIVGIRVASQCWCSYVTFPLYLIVTQMGSRFKKSIVSQDVRRSLSVWQQRARSRQKPQDSTAKHLSMRSATSPDLLWGKLHSIIKGRRRCTSLSRVHDDSSVPCQSDDIPPDKRSYKSLEELVEEDIPSQFPSPSSSFTSYEEYDHRTSIGVTDDSYLLTHP</sequence>
<comment type="similarity">
    <text evidence="2">Belongs to the MLO family.</text>
</comment>
<evidence type="ECO:0000256" key="3">
    <source>
        <dbReference type="ARBA" id="ARBA00022692"/>
    </source>
</evidence>
<keyword evidence="6" id="KW-0472">Membrane</keyword>
<feature type="region of interest" description="Disordered" evidence="8">
    <location>
        <begin position="314"/>
        <end position="362"/>
    </location>
</feature>
<feature type="compositionally biased region" description="Basic and acidic residues" evidence="8">
    <location>
        <begin position="327"/>
        <end position="337"/>
    </location>
</feature>
<protein>
    <recommendedName>
        <fullName evidence="11">MLO-like protein</fullName>
    </recommendedName>
</protein>
<dbReference type="EMBL" id="MTKT01005034">
    <property type="protein sequence ID" value="OWM68205.1"/>
    <property type="molecule type" value="Genomic_DNA"/>
</dbReference>
<evidence type="ECO:0000256" key="8">
    <source>
        <dbReference type="SAM" id="MobiDB-lite"/>
    </source>
</evidence>
<evidence type="ECO:0000256" key="2">
    <source>
        <dbReference type="ARBA" id="ARBA00006574"/>
    </source>
</evidence>
<comment type="caution">
    <text evidence="9">The sequence shown here is derived from an EMBL/GenBank/DDBJ whole genome shotgun (WGS) entry which is preliminary data.</text>
</comment>
<keyword evidence="5" id="KW-1133">Transmembrane helix</keyword>
<proteinExistence type="inferred from homology"/>
<evidence type="ECO:0000256" key="5">
    <source>
        <dbReference type="ARBA" id="ARBA00022989"/>
    </source>
</evidence>
<evidence type="ECO:0000256" key="4">
    <source>
        <dbReference type="ARBA" id="ARBA00022821"/>
    </source>
</evidence>
<accession>A0A218W609</accession>
<dbReference type="PANTHER" id="PTHR31942:SF62">
    <property type="entry name" value="MLO-LIKE PROTEIN"/>
    <property type="match status" value="1"/>
</dbReference>
<feature type="compositionally biased region" description="Low complexity" evidence="8">
    <location>
        <begin position="345"/>
        <end position="357"/>
    </location>
</feature>